<dbReference type="RefSeq" id="WP_142933102.1">
    <property type="nucleotide sequence ID" value="NZ_ML660168.1"/>
</dbReference>
<keyword evidence="2" id="KW-1185">Reference proteome</keyword>
<protein>
    <submittedName>
        <fullName evidence="1">Uncharacterized protein</fullName>
    </submittedName>
</protein>
<proteinExistence type="predicted"/>
<name>A0A545U7H9_9GAMM</name>
<evidence type="ECO:0000313" key="2">
    <source>
        <dbReference type="Proteomes" id="UP000315439"/>
    </source>
</evidence>
<accession>A0A545U7H9</accession>
<dbReference type="AlphaFoldDB" id="A0A545U7H9"/>
<organism evidence="1 2">
    <name type="scientific">Aliikangiella coralliicola</name>
    <dbReference type="NCBI Taxonomy" id="2592383"/>
    <lineage>
        <taxon>Bacteria</taxon>
        <taxon>Pseudomonadati</taxon>
        <taxon>Pseudomonadota</taxon>
        <taxon>Gammaproteobacteria</taxon>
        <taxon>Oceanospirillales</taxon>
        <taxon>Pleioneaceae</taxon>
        <taxon>Aliikangiella</taxon>
    </lineage>
</organism>
<reference evidence="1 2" key="1">
    <citation type="submission" date="2019-07" db="EMBL/GenBank/DDBJ databases">
        <title>Draft genome for Aliikangiella sp. M105.</title>
        <authorList>
            <person name="Wang G."/>
        </authorList>
    </citation>
    <scope>NUCLEOTIDE SEQUENCE [LARGE SCALE GENOMIC DNA]</scope>
    <source>
        <strain evidence="1 2">M105</strain>
    </source>
</reference>
<evidence type="ECO:0000313" key="1">
    <source>
        <dbReference type="EMBL" id="TQV85425.1"/>
    </source>
</evidence>
<comment type="caution">
    <text evidence="1">The sequence shown here is derived from an EMBL/GenBank/DDBJ whole genome shotgun (WGS) entry which is preliminary data.</text>
</comment>
<dbReference type="Proteomes" id="UP000315439">
    <property type="component" value="Unassembled WGS sequence"/>
</dbReference>
<dbReference type="EMBL" id="VIKS01000012">
    <property type="protein sequence ID" value="TQV85425.1"/>
    <property type="molecule type" value="Genomic_DNA"/>
</dbReference>
<gene>
    <name evidence="1" type="ORF">FLL46_19870</name>
</gene>
<sequence>MAKARPPIGSKAKKIITMAKPNKAGEVNKLYRYARTGQYGAVRINGTKYVIKPANDADCA</sequence>